<comment type="similarity">
    <text evidence="3">Belongs to the aldehyde dehydrogenase family.</text>
</comment>
<dbReference type="CDD" id="cd07103">
    <property type="entry name" value="ALDH_F5_SSADH_GabD"/>
    <property type="match status" value="1"/>
</dbReference>
<dbReference type="PANTHER" id="PTHR43353:SF5">
    <property type="entry name" value="SUCCINATE-SEMIALDEHYDE DEHYDROGENASE, MITOCHONDRIAL"/>
    <property type="match status" value="1"/>
</dbReference>
<sequence>PQPLRFVIRVPFCTRLCDWSRRLYSHRCAWDQLIPPDAAFVSGSWIKAISGKTFPVLNPANGTLLRSIPSMSAHEVQLAIASAKPTQKMWAKIPANERAGIIRRWADAIREHQEVLAHLITAENGKTIADARVEVSASFGALEWYAEEAKRTYGSFVPAIHVANRRQLVHHQPVGVVGVITPWNFPLAMITRKVGAAIAAGCAVVLKPAEDTPLSVLAVTSAKLPAGLLQIITASRDDAEQVGNELCINPGVRLIGFTGSTAVGKMLYAKAAAYGKRALLELGGNAPFLVFQSANLDRAVAGAVACKFRCSGQTCVSANRIFVQDTIYDEFVRRLSAAVSSLIMGDGSLPETKLGPLINKAAVHKASCPTSQAHLFNLKTKHAIRRVISLPACFILQKVHNLVESAKNSGAKAVVGGTLPNAGKFAEGCFYPATVLTECAPNMACVDNEIFGPVASVIRFRSEAEVIDLANSTPYGLAAYLYTQEIRQAWHVAEQLQFGMVGVNSPRVSSIEMPFGGIKDSGIGREGGQHSLIEFMDVKTISWDLDSA</sequence>
<evidence type="ECO:0000313" key="5">
    <source>
        <dbReference type="EMBL" id="KAF7250173.1"/>
    </source>
</evidence>
<dbReference type="FunFam" id="3.40.605.10:FF:000063">
    <property type="entry name" value="Succinate-semialdehyde dehydrogenase, mitochondrial"/>
    <property type="match status" value="1"/>
</dbReference>
<protein>
    <recommendedName>
        <fullName evidence="4">Aldehyde dehydrogenase domain-containing protein</fullName>
    </recommendedName>
</protein>
<dbReference type="GO" id="GO:0004777">
    <property type="term" value="F:succinate-semialdehyde dehydrogenase (NAD+) activity"/>
    <property type="evidence" value="ECO:0007669"/>
    <property type="project" value="TreeGrafter"/>
</dbReference>
<dbReference type="PROSITE" id="PS00687">
    <property type="entry name" value="ALDEHYDE_DEHYDR_GLU"/>
    <property type="match status" value="1"/>
</dbReference>
<dbReference type="InterPro" id="IPR016161">
    <property type="entry name" value="Ald_DH/histidinol_DH"/>
</dbReference>
<feature type="domain" description="Aldehyde dehydrogenase" evidence="4">
    <location>
        <begin position="45"/>
        <end position="365"/>
    </location>
</feature>
<dbReference type="Gene3D" id="3.40.309.10">
    <property type="entry name" value="Aldehyde Dehydrogenase, Chain A, domain 2"/>
    <property type="match status" value="2"/>
</dbReference>
<comment type="caution">
    <text evidence="5">The sequence shown here is derived from an EMBL/GenBank/DDBJ whole genome shotgun (WGS) entry which is preliminary data.</text>
</comment>
<dbReference type="Gene3D" id="3.40.605.10">
    <property type="entry name" value="Aldehyde Dehydrogenase, Chain A, domain 1"/>
    <property type="match status" value="2"/>
</dbReference>
<reference evidence="5" key="1">
    <citation type="submission" date="2019-07" db="EMBL/GenBank/DDBJ databases">
        <title>Annotation for the trematode Paragonimus miyazaki's.</title>
        <authorList>
            <person name="Choi Y.-J."/>
        </authorList>
    </citation>
    <scope>NUCLEOTIDE SEQUENCE</scope>
    <source>
        <strain evidence="5">Japan</strain>
    </source>
</reference>
<name>A0A8S9YI00_9TREM</name>
<dbReference type="Pfam" id="PF00171">
    <property type="entry name" value="Aldedh"/>
    <property type="match status" value="2"/>
</dbReference>
<feature type="active site" evidence="2">
    <location>
        <position position="281"/>
    </location>
</feature>
<dbReference type="EMBL" id="JTDE01005276">
    <property type="protein sequence ID" value="KAF7250173.1"/>
    <property type="molecule type" value="Genomic_DNA"/>
</dbReference>
<organism evidence="5 6">
    <name type="scientific">Paragonimus skrjabini miyazakii</name>
    <dbReference type="NCBI Taxonomy" id="59628"/>
    <lineage>
        <taxon>Eukaryota</taxon>
        <taxon>Metazoa</taxon>
        <taxon>Spiralia</taxon>
        <taxon>Lophotrochozoa</taxon>
        <taxon>Platyhelminthes</taxon>
        <taxon>Trematoda</taxon>
        <taxon>Digenea</taxon>
        <taxon>Plagiorchiida</taxon>
        <taxon>Troglotremata</taxon>
        <taxon>Troglotrematidae</taxon>
        <taxon>Paragonimus</taxon>
    </lineage>
</organism>
<dbReference type="GO" id="GO:0009450">
    <property type="term" value="P:gamma-aminobutyric acid catabolic process"/>
    <property type="evidence" value="ECO:0007669"/>
    <property type="project" value="TreeGrafter"/>
</dbReference>
<dbReference type="InterPro" id="IPR029510">
    <property type="entry name" value="Ald_DH_CS_GLU"/>
</dbReference>
<gene>
    <name evidence="5" type="ORF">EG68_08931</name>
</gene>
<evidence type="ECO:0000313" key="6">
    <source>
        <dbReference type="Proteomes" id="UP000822476"/>
    </source>
</evidence>
<feature type="domain" description="Aldehyde dehydrogenase" evidence="4">
    <location>
        <begin position="397"/>
        <end position="541"/>
    </location>
</feature>
<dbReference type="SUPFAM" id="SSF53720">
    <property type="entry name" value="ALDH-like"/>
    <property type="match status" value="1"/>
</dbReference>
<dbReference type="PANTHER" id="PTHR43353">
    <property type="entry name" value="SUCCINATE-SEMIALDEHYDE DEHYDROGENASE, MITOCHONDRIAL"/>
    <property type="match status" value="1"/>
</dbReference>
<dbReference type="AlphaFoldDB" id="A0A8S9YI00"/>
<proteinExistence type="inferred from homology"/>
<evidence type="ECO:0000256" key="3">
    <source>
        <dbReference type="RuleBase" id="RU003345"/>
    </source>
</evidence>
<dbReference type="InterPro" id="IPR050740">
    <property type="entry name" value="Aldehyde_DH_Superfamily"/>
</dbReference>
<dbReference type="InterPro" id="IPR016163">
    <property type="entry name" value="Ald_DH_C"/>
</dbReference>
<keyword evidence="6" id="KW-1185">Reference proteome</keyword>
<accession>A0A8S9YI00</accession>
<evidence type="ECO:0000256" key="1">
    <source>
        <dbReference type="ARBA" id="ARBA00023002"/>
    </source>
</evidence>
<dbReference type="Proteomes" id="UP000822476">
    <property type="component" value="Unassembled WGS sequence"/>
</dbReference>
<dbReference type="InterPro" id="IPR016162">
    <property type="entry name" value="Ald_DH_N"/>
</dbReference>
<dbReference type="InterPro" id="IPR015590">
    <property type="entry name" value="Aldehyde_DH_dom"/>
</dbReference>
<feature type="non-terminal residue" evidence="5">
    <location>
        <position position="548"/>
    </location>
</feature>
<keyword evidence="1 3" id="KW-0560">Oxidoreductase</keyword>
<evidence type="ECO:0000256" key="2">
    <source>
        <dbReference type="PROSITE-ProRule" id="PRU10007"/>
    </source>
</evidence>
<dbReference type="OrthoDB" id="310895at2759"/>
<evidence type="ECO:0000259" key="4">
    <source>
        <dbReference type="Pfam" id="PF00171"/>
    </source>
</evidence>